<comment type="similarity">
    <text evidence="1">Belongs to the ABC transporter superfamily.</text>
</comment>
<evidence type="ECO:0000256" key="3">
    <source>
        <dbReference type="ARBA" id="ARBA00022741"/>
    </source>
</evidence>
<dbReference type="Gene3D" id="3.40.50.300">
    <property type="entry name" value="P-loop containing nucleotide triphosphate hydrolases"/>
    <property type="match status" value="1"/>
</dbReference>
<evidence type="ECO:0000313" key="6">
    <source>
        <dbReference type="EMBL" id="GGI01198.1"/>
    </source>
</evidence>
<keyword evidence="2" id="KW-0813">Transport</keyword>
<dbReference type="InterPro" id="IPR013563">
    <property type="entry name" value="Oligopep_ABC_C"/>
</dbReference>
<dbReference type="PANTHER" id="PTHR43776">
    <property type="entry name" value="TRANSPORT ATP-BINDING PROTEIN"/>
    <property type="match status" value="1"/>
</dbReference>
<comment type="caution">
    <text evidence="6">The sequence shown here is derived from an EMBL/GenBank/DDBJ whole genome shotgun (WGS) entry which is preliminary data.</text>
</comment>
<evidence type="ECO:0000313" key="7">
    <source>
        <dbReference type="Proteomes" id="UP000643279"/>
    </source>
</evidence>
<evidence type="ECO:0000256" key="1">
    <source>
        <dbReference type="ARBA" id="ARBA00005417"/>
    </source>
</evidence>
<sequence length="141" mass="15274">MRNGKEIVATALERASRVAIARALARARRADLRRDHLGPGRVSVQSSLVDLLRSLQTEMGLTCCSSPHNIALVRNIARQVAVLERGRIVEFGNVEDVFANPQHTYTRSLIQNTPNFQLSGRLHPAGAGGAPVAPDGPDCCR</sequence>
<dbReference type="SUPFAM" id="SSF52540">
    <property type="entry name" value="P-loop containing nucleoside triphosphate hydrolases"/>
    <property type="match status" value="1"/>
</dbReference>
<reference evidence="7" key="1">
    <citation type="journal article" date="2019" name="Int. J. Syst. Evol. Microbiol.">
        <title>The Global Catalogue of Microorganisms (GCM) 10K type strain sequencing project: providing services to taxonomists for standard genome sequencing and annotation.</title>
        <authorList>
            <consortium name="The Broad Institute Genomics Platform"/>
            <consortium name="The Broad Institute Genome Sequencing Center for Infectious Disease"/>
            <person name="Wu L."/>
            <person name="Ma J."/>
        </authorList>
    </citation>
    <scope>NUCLEOTIDE SEQUENCE [LARGE SCALE GENOMIC DNA]</scope>
    <source>
        <strain evidence="7">CGMCC 1.12778</strain>
    </source>
</reference>
<evidence type="ECO:0000256" key="2">
    <source>
        <dbReference type="ARBA" id="ARBA00022448"/>
    </source>
</evidence>
<dbReference type="InterPro" id="IPR050319">
    <property type="entry name" value="ABC_transp_ATP-bind"/>
</dbReference>
<organism evidence="6 7">
    <name type="scientific">Arthrobacter liuii</name>
    <dbReference type="NCBI Taxonomy" id="1476996"/>
    <lineage>
        <taxon>Bacteria</taxon>
        <taxon>Bacillati</taxon>
        <taxon>Actinomycetota</taxon>
        <taxon>Actinomycetes</taxon>
        <taxon>Micrococcales</taxon>
        <taxon>Micrococcaceae</taxon>
        <taxon>Arthrobacter</taxon>
    </lineage>
</organism>
<dbReference type="Proteomes" id="UP000643279">
    <property type="component" value="Unassembled WGS sequence"/>
</dbReference>
<dbReference type="EMBL" id="BMFW01000032">
    <property type="protein sequence ID" value="GGI01198.1"/>
    <property type="molecule type" value="Genomic_DNA"/>
</dbReference>
<keyword evidence="4" id="KW-0067">ATP-binding</keyword>
<keyword evidence="3" id="KW-0547">Nucleotide-binding</keyword>
<dbReference type="PANTHER" id="PTHR43776:SF7">
    <property type="entry name" value="D,D-DIPEPTIDE TRANSPORT ATP-BINDING PROTEIN DDPF-RELATED"/>
    <property type="match status" value="1"/>
</dbReference>
<dbReference type="InterPro" id="IPR027417">
    <property type="entry name" value="P-loop_NTPase"/>
</dbReference>
<evidence type="ECO:0000256" key="4">
    <source>
        <dbReference type="ARBA" id="ARBA00022840"/>
    </source>
</evidence>
<accession>A0ABQ2B153</accession>
<name>A0ABQ2B153_9MICC</name>
<evidence type="ECO:0000259" key="5">
    <source>
        <dbReference type="Pfam" id="PF08352"/>
    </source>
</evidence>
<protein>
    <recommendedName>
        <fullName evidence="5">Oligopeptide/dipeptide ABC transporter C-terminal domain-containing protein</fullName>
    </recommendedName>
</protein>
<feature type="domain" description="Oligopeptide/dipeptide ABC transporter C-terminal" evidence="5">
    <location>
        <begin position="89"/>
        <end position="121"/>
    </location>
</feature>
<dbReference type="Pfam" id="PF08352">
    <property type="entry name" value="oligo_HPY"/>
    <property type="match status" value="1"/>
</dbReference>
<keyword evidence="7" id="KW-1185">Reference proteome</keyword>
<proteinExistence type="inferred from homology"/>
<gene>
    <name evidence="6" type="ORF">GCM10007170_40090</name>
</gene>